<sequence>MRRFSGLALACLALLLLSGVVAALVVAGALSWSWLGEGWVHLLAVKVALVVVLGLIGWQHRRATIPALEAGRPWTFVRLGVVEVALMALTLTVSVALAASPAPAPATGAPVSAVPPAEVEGPTEQGSSTAQTDDIPRTEDRPAAEPPTADSSAAEMIGHDHGELSVSILIDDERFHVPGTVRPGQAVTVYNSSDTAATITSPDFDVDVPPRTFITFPAPSAEGDYGFVSQAEGQAVDGFADTLRVRADP</sequence>
<feature type="region of interest" description="Disordered" evidence="1">
    <location>
        <begin position="107"/>
        <end position="153"/>
    </location>
</feature>
<feature type="transmembrane region" description="Helical" evidence="2">
    <location>
        <begin position="38"/>
        <end position="58"/>
    </location>
</feature>
<dbReference type="AlphaFoldDB" id="A0A1B1NCJ3"/>
<dbReference type="EMBL" id="CP014989">
    <property type="protein sequence ID" value="ANS79153.1"/>
    <property type="molecule type" value="Genomic_DNA"/>
</dbReference>
<dbReference type="GO" id="GO:0016020">
    <property type="term" value="C:membrane"/>
    <property type="evidence" value="ECO:0007669"/>
    <property type="project" value="InterPro"/>
</dbReference>
<evidence type="ECO:0000259" key="3">
    <source>
        <dbReference type="Pfam" id="PF05425"/>
    </source>
</evidence>
<dbReference type="InterPro" id="IPR008457">
    <property type="entry name" value="Cu-R_CopD_dom"/>
</dbReference>
<evidence type="ECO:0000313" key="5">
    <source>
        <dbReference type="Proteomes" id="UP000092482"/>
    </source>
</evidence>
<dbReference type="RefSeq" id="WP_066638981.1">
    <property type="nucleotide sequence ID" value="NZ_CP014989.1"/>
</dbReference>
<keyword evidence="5" id="KW-1185">Reference proteome</keyword>
<proteinExistence type="predicted"/>
<evidence type="ECO:0000256" key="1">
    <source>
        <dbReference type="SAM" id="MobiDB-lite"/>
    </source>
</evidence>
<dbReference type="Pfam" id="PF05425">
    <property type="entry name" value="CopD"/>
    <property type="match status" value="1"/>
</dbReference>
<gene>
    <name evidence="4" type="ORF">SGUI_1757</name>
</gene>
<feature type="compositionally biased region" description="Low complexity" evidence="1">
    <location>
        <begin position="107"/>
        <end position="117"/>
    </location>
</feature>
<feature type="domain" description="Copper resistance protein D" evidence="3">
    <location>
        <begin position="1"/>
        <end position="97"/>
    </location>
</feature>
<dbReference type="KEGG" id="serj:SGUI_1757"/>
<organism evidence="4 5">
    <name type="scientific">Serinicoccus hydrothermalis</name>
    <dbReference type="NCBI Taxonomy" id="1758689"/>
    <lineage>
        <taxon>Bacteria</taxon>
        <taxon>Bacillati</taxon>
        <taxon>Actinomycetota</taxon>
        <taxon>Actinomycetes</taxon>
        <taxon>Micrococcales</taxon>
        <taxon>Ornithinimicrobiaceae</taxon>
        <taxon>Serinicoccus</taxon>
    </lineage>
</organism>
<protein>
    <submittedName>
        <fullName evidence="4">Copper resistance protein CopD</fullName>
    </submittedName>
</protein>
<keyword evidence="2" id="KW-0472">Membrane</keyword>
<keyword evidence="2" id="KW-0812">Transmembrane</keyword>
<accession>A0A1B1NCJ3</accession>
<dbReference type="STRING" id="1758689.SGUI_1757"/>
<keyword evidence="2" id="KW-1133">Transmembrane helix</keyword>
<dbReference type="Proteomes" id="UP000092482">
    <property type="component" value="Chromosome"/>
</dbReference>
<feature type="transmembrane region" description="Helical" evidence="2">
    <location>
        <begin position="79"/>
        <end position="99"/>
    </location>
</feature>
<feature type="compositionally biased region" description="Basic and acidic residues" evidence="1">
    <location>
        <begin position="134"/>
        <end position="143"/>
    </location>
</feature>
<reference evidence="4 5" key="1">
    <citation type="submission" date="2016-03" db="EMBL/GenBank/DDBJ databases">
        <title>Shallow-sea hydrothermal system.</title>
        <authorList>
            <person name="Tang K."/>
        </authorList>
    </citation>
    <scope>NUCLEOTIDE SEQUENCE [LARGE SCALE GENOMIC DNA]</scope>
    <source>
        <strain evidence="4 5">JLT9</strain>
    </source>
</reference>
<name>A0A1B1NCJ3_9MICO</name>
<evidence type="ECO:0000256" key="2">
    <source>
        <dbReference type="SAM" id="Phobius"/>
    </source>
</evidence>
<evidence type="ECO:0000313" key="4">
    <source>
        <dbReference type="EMBL" id="ANS79153.1"/>
    </source>
</evidence>